<dbReference type="CDD" id="cd01004">
    <property type="entry name" value="PBP2_MidA_like"/>
    <property type="match status" value="1"/>
</dbReference>
<organism evidence="4 5">
    <name type="scientific">Bartonella choladocola</name>
    <dbReference type="NCBI Taxonomy" id="2750995"/>
    <lineage>
        <taxon>Bacteria</taxon>
        <taxon>Pseudomonadati</taxon>
        <taxon>Pseudomonadota</taxon>
        <taxon>Alphaproteobacteria</taxon>
        <taxon>Hyphomicrobiales</taxon>
        <taxon>Bartonellaceae</taxon>
        <taxon>Bartonella</taxon>
    </lineage>
</organism>
<dbReference type="PROSITE" id="PS51257">
    <property type="entry name" value="PROKAR_LIPOPROTEIN"/>
    <property type="match status" value="1"/>
</dbReference>
<reference evidence="4 5" key="1">
    <citation type="submission" date="2016-11" db="EMBL/GenBank/DDBJ databases">
        <title>Comparative genomics of Bartonella apis.</title>
        <authorList>
            <person name="Engel P."/>
        </authorList>
    </citation>
    <scope>NUCLEOTIDE SEQUENCE [LARGE SCALE GENOMIC DNA]</scope>
    <source>
        <strain evidence="4 5">BBC0122</strain>
    </source>
</reference>
<evidence type="ECO:0000313" key="4">
    <source>
        <dbReference type="EMBL" id="AQT46922.1"/>
    </source>
</evidence>
<accession>A0A1U9MGX0</accession>
<dbReference type="OrthoDB" id="5419093at2"/>
<dbReference type="EMBL" id="CP015625">
    <property type="protein sequence ID" value="AQT46922.1"/>
    <property type="molecule type" value="Genomic_DNA"/>
</dbReference>
<dbReference type="RefSeq" id="WP_075915929.1">
    <property type="nucleotide sequence ID" value="NZ_CP015625.1"/>
</dbReference>
<dbReference type="Pfam" id="PF00497">
    <property type="entry name" value="SBP_bac_3"/>
    <property type="match status" value="1"/>
</dbReference>
<keyword evidence="1 2" id="KW-0732">Signal</keyword>
<dbReference type="PANTHER" id="PTHR35936">
    <property type="entry name" value="MEMBRANE-BOUND LYTIC MUREIN TRANSGLYCOSYLASE F"/>
    <property type="match status" value="1"/>
</dbReference>
<evidence type="ECO:0000256" key="2">
    <source>
        <dbReference type="SAM" id="SignalP"/>
    </source>
</evidence>
<dbReference type="SUPFAM" id="SSF53850">
    <property type="entry name" value="Periplasmic binding protein-like II"/>
    <property type="match status" value="1"/>
</dbReference>
<dbReference type="Proteomes" id="UP000189632">
    <property type="component" value="Chromosome"/>
</dbReference>
<keyword evidence="5" id="KW-1185">Reference proteome</keyword>
<feature type="signal peptide" evidence="2">
    <location>
        <begin position="1"/>
        <end position="23"/>
    </location>
</feature>
<dbReference type="AlphaFoldDB" id="A0A1U9MGX0"/>
<feature type="chain" id="PRO_5012437180" evidence="2">
    <location>
        <begin position="24"/>
        <end position="298"/>
    </location>
</feature>
<dbReference type="Gene3D" id="3.40.190.10">
    <property type="entry name" value="Periplasmic binding protein-like II"/>
    <property type="match status" value="2"/>
</dbReference>
<dbReference type="SMART" id="SM00062">
    <property type="entry name" value="PBPb"/>
    <property type="match status" value="1"/>
</dbReference>
<dbReference type="KEGG" id="bapi:BBC0122_007950"/>
<evidence type="ECO:0000256" key="1">
    <source>
        <dbReference type="ARBA" id="ARBA00022729"/>
    </source>
</evidence>
<evidence type="ECO:0000313" key="5">
    <source>
        <dbReference type="Proteomes" id="UP000189632"/>
    </source>
</evidence>
<dbReference type="InterPro" id="IPR001638">
    <property type="entry name" value="Solute-binding_3/MltF_N"/>
</dbReference>
<feature type="domain" description="Solute-binding protein family 3/N-terminal" evidence="3">
    <location>
        <begin position="50"/>
        <end position="282"/>
    </location>
</feature>
<evidence type="ECO:0000259" key="3">
    <source>
        <dbReference type="SMART" id="SM00062"/>
    </source>
</evidence>
<gene>
    <name evidence="4" type="ORF">BBC0122_007950</name>
</gene>
<dbReference type="GeneID" id="92991621"/>
<protein>
    <submittedName>
        <fullName evidence="4">Amino acid ABC transporter substrate-binding protein, PAAT family</fullName>
    </submittedName>
</protein>
<name>A0A1U9MGX0_9HYPH</name>
<dbReference type="PANTHER" id="PTHR35936:SF19">
    <property type="entry name" value="AMINO-ACID-BINDING PROTEIN YXEM-RELATED"/>
    <property type="match status" value="1"/>
</dbReference>
<sequence length="298" mass="32043">MKNKLTKLVTCLFLMIGCTSSFAQDITIPKQKVNEELRAKLPAKNLESGKLISVNGGSFPPYIIAKSNTDIDGASEDFSQAISELLGLKIEHLTVSGLAAELSGVNSGRYDLSIGPVGDYPSRQGANDFIDYVQEFVVFAVKKGNPENITNLGETCGKRISVMAAGSAEKVIKQQSEVCIKDGKPAVNVLSFADQPTAILSVRSNRADAFFSSQAPLTYFVQQANGQLELAGIGQKNGFEDIYQGAVVAKNSPLGNVLKSAFNELIANGTYEIIMKKWGLENNMVKSVDVNMATDMSK</sequence>
<proteinExistence type="predicted"/>